<sequence>MKKTTIIILITFFLVNPTISFAQSTAPKEDEPTPTASKFESRIDILKNKVASKVAELNLVEKRGFIGTVESTNKNSITLTDLNGNTRMVDVDELSKFNSETNDDFDITNIKKGSKIGVAGLYNKESRRLLARFVNEISIPLFLQGVLSEKNAKNFTVKITTEENKTYLVDIENITKSFEFNDGDLNSSGFSDIDDMQNALIIGFPDKNEEGRITASKIVVFPDLPKNPRIKVTASEAEKDTSPSPAQKNEQ</sequence>
<accession>A0A5C7J2J6</accession>
<feature type="region of interest" description="Disordered" evidence="1">
    <location>
        <begin position="230"/>
        <end position="251"/>
    </location>
</feature>
<evidence type="ECO:0000313" key="4">
    <source>
        <dbReference type="Proteomes" id="UP000321026"/>
    </source>
</evidence>
<protein>
    <recommendedName>
        <fullName evidence="5">DUF5666 domain-containing protein</fullName>
    </recommendedName>
</protein>
<evidence type="ECO:0000313" key="3">
    <source>
        <dbReference type="EMBL" id="TXG75731.1"/>
    </source>
</evidence>
<gene>
    <name evidence="3" type="ORF">E6Q11_07030</name>
</gene>
<feature type="chain" id="PRO_5022936112" description="DUF5666 domain-containing protein" evidence="2">
    <location>
        <begin position="23"/>
        <end position="251"/>
    </location>
</feature>
<evidence type="ECO:0000256" key="1">
    <source>
        <dbReference type="SAM" id="MobiDB-lite"/>
    </source>
</evidence>
<comment type="caution">
    <text evidence="3">The sequence shown here is derived from an EMBL/GenBank/DDBJ whole genome shotgun (WGS) entry which is preliminary data.</text>
</comment>
<proteinExistence type="predicted"/>
<keyword evidence="2" id="KW-0732">Signal</keyword>
<dbReference type="AlphaFoldDB" id="A0A5C7J2J6"/>
<evidence type="ECO:0008006" key="5">
    <source>
        <dbReference type="Google" id="ProtNLM"/>
    </source>
</evidence>
<dbReference type="EMBL" id="SSDS01000114">
    <property type="protein sequence ID" value="TXG75731.1"/>
    <property type="molecule type" value="Genomic_DNA"/>
</dbReference>
<name>A0A5C7J2J6_9BACT</name>
<evidence type="ECO:0000256" key="2">
    <source>
        <dbReference type="SAM" id="SignalP"/>
    </source>
</evidence>
<feature type="compositionally biased region" description="Polar residues" evidence="1">
    <location>
        <begin position="242"/>
        <end position="251"/>
    </location>
</feature>
<organism evidence="3 4">
    <name type="scientific">Candidatus Dojkabacteria bacterium</name>
    <dbReference type="NCBI Taxonomy" id="2099670"/>
    <lineage>
        <taxon>Bacteria</taxon>
        <taxon>Candidatus Dojkabacteria</taxon>
    </lineage>
</organism>
<feature type="signal peptide" evidence="2">
    <location>
        <begin position="1"/>
        <end position="22"/>
    </location>
</feature>
<reference evidence="3 4" key="1">
    <citation type="submission" date="2018-09" db="EMBL/GenBank/DDBJ databases">
        <title>Metagenome Assembled Genomes from an Advanced Water Purification Facility.</title>
        <authorList>
            <person name="Stamps B.W."/>
            <person name="Spear J.R."/>
        </authorList>
    </citation>
    <scope>NUCLEOTIDE SEQUENCE [LARGE SCALE GENOMIC DNA]</scope>
    <source>
        <strain evidence="3">Bin_63_2</strain>
    </source>
</reference>
<dbReference type="Proteomes" id="UP000321026">
    <property type="component" value="Unassembled WGS sequence"/>
</dbReference>